<evidence type="ECO:0000256" key="5">
    <source>
        <dbReference type="ARBA" id="ARBA00023172"/>
    </source>
</evidence>
<evidence type="ECO:0000256" key="1">
    <source>
        <dbReference type="ARBA" id="ARBA00003544"/>
    </source>
</evidence>
<gene>
    <name evidence="9" type="ORF">HHSLTHF2_03630</name>
</gene>
<dbReference type="InterPro" id="IPR002559">
    <property type="entry name" value="Transposase_11"/>
</dbReference>
<organism evidence="9 10">
    <name type="scientific">Halomonas hydrothermalis</name>
    <dbReference type="NCBI Taxonomy" id="115561"/>
    <lineage>
        <taxon>Bacteria</taxon>
        <taxon>Pseudomonadati</taxon>
        <taxon>Pseudomonadota</taxon>
        <taxon>Gammaproteobacteria</taxon>
        <taxon>Oceanospirillales</taxon>
        <taxon>Halomonadaceae</taxon>
        <taxon>Halomonas</taxon>
    </lineage>
</organism>
<dbReference type="Pfam" id="PF01609">
    <property type="entry name" value="DDE_Tnp_1"/>
    <property type="match status" value="1"/>
</dbReference>
<keyword evidence="3" id="KW-0815">Transposition</keyword>
<dbReference type="GO" id="GO:0004803">
    <property type="term" value="F:transposase activity"/>
    <property type="evidence" value="ECO:0007669"/>
    <property type="project" value="InterPro"/>
</dbReference>
<comment type="similarity">
    <text evidence="2">Belongs to the transposase 11 family.</text>
</comment>
<dbReference type="InterPro" id="IPR008490">
    <property type="entry name" value="Transposase_InsH_N"/>
</dbReference>
<name>A0A6F8U0K4_9GAMM</name>
<comment type="function">
    <text evidence="1">Involved in the transposition of the insertion sequence IS5.</text>
</comment>
<evidence type="ECO:0008006" key="11">
    <source>
        <dbReference type="Google" id="ProtNLM"/>
    </source>
</evidence>
<dbReference type="InterPro" id="IPR047959">
    <property type="entry name" value="Transpos_IS5"/>
</dbReference>
<dbReference type="Pfam" id="PF05598">
    <property type="entry name" value="DUF772"/>
    <property type="match status" value="1"/>
</dbReference>
<evidence type="ECO:0000256" key="4">
    <source>
        <dbReference type="ARBA" id="ARBA00023125"/>
    </source>
</evidence>
<keyword evidence="4" id="KW-0238">DNA-binding</keyword>
<evidence type="ECO:0000256" key="6">
    <source>
        <dbReference type="SAM" id="MobiDB-lite"/>
    </source>
</evidence>
<dbReference type="GO" id="GO:0006313">
    <property type="term" value="P:DNA transposition"/>
    <property type="evidence" value="ECO:0007669"/>
    <property type="project" value="InterPro"/>
</dbReference>
<dbReference type="EMBL" id="AP022843">
    <property type="protein sequence ID" value="BCB06473.1"/>
    <property type="molecule type" value="Genomic_DNA"/>
</dbReference>
<proteinExistence type="inferred from homology"/>
<dbReference type="PANTHER" id="PTHR35604:SF2">
    <property type="entry name" value="TRANSPOSASE INSH FOR INSERTION SEQUENCE ELEMENT IS5A-RELATED"/>
    <property type="match status" value="1"/>
</dbReference>
<evidence type="ECO:0000256" key="2">
    <source>
        <dbReference type="ARBA" id="ARBA00010075"/>
    </source>
</evidence>
<keyword evidence="10" id="KW-1185">Reference proteome</keyword>
<dbReference type="GO" id="GO:0003677">
    <property type="term" value="F:DNA binding"/>
    <property type="evidence" value="ECO:0007669"/>
    <property type="project" value="UniProtKB-KW"/>
</dbReference>
<evidence type="ECO:0000259" key="7">
    <source>
        <dbReference type="Pfam" id="PF01609"/>
    </source>
</evidence>
<dbReference type="AlphaFoldDB" id="A0A6F8U0K4"/>
<dbReference type="PANTHER" id="PTHR35604">
    <property type="entry name" value="TRANSPOSASE INSH FOR INSERTION SEQUENCE ELEMENT IS5A-RELATED"/>
    <property type="match status" value="1"/>
</dbReference>
<reference evidence="9 10" key="1">
    <citation type="submission" date="2020-03" db="EMBL/GenBank/DDBJ databases">
        <title>Complete Genome Sequence of Halomonas hydrothermalis Strain Slthf2, Halophilic Bacterium Isolated from Deep-Sea Hydrothermal-Vent Environments.</title>
        <authorList>
            <person name="Takeyama N."/>
            <person name="Huang M."/>
            <person name="Sato K."/>
            <person name="Galipon J."/>
            <person name="Arakawa K."/>
        </authorList>
    </citation>
    <scope>NUCLEOTIDE SEQUENCE [LARGE SCALE GENOMIC DNA]</scope>
    <source>
        <strain evidence="9 10">Slthf2</strain>
    </source>
</reference>
<evidence type="ECO:0000313" key="9">
    <source>
        <dbReference type="EMBL" id="BCB06473.1"/>
    </source>
</evidence>
<evidence type="ECO:0000313" key="10">
    <source>
        <dbReference type="Proteomes" id="UP000502259"/>
    </source>
</evidence>
<feature type="domain" description="Transposase IS4-like" evidence="7">
    <location>
        <begin position="71"/>
        <end position="178"/>
    </location>
</feature>
<feature type="compositionally biased region" description="Basic and acidic residues" evidence="6">
    <location>
        <begin position="90"/>
        <end position="100"/>
    </location>
</feature>
<evidence type="ECO:0000259" key="8">
    <source>
        <dbReference type="Pfam" id="PF05598"/>
    </source>
</evidence>
<sequence length="189" mass="21531">MQLFYNLSDPAMEDALYEIESMRQFAGLKLDRLPDETTILKFRHFLERHGLGKVLFQEVNNHLENNGPMLREGSIVDATIISAPSSTKNKKGERDSEMHQTKKGSSWHFGMKMHIGVDDKLGLIHSIETTAANIHDIVLADKLLHGEEQRAFGDAGYLGIQKRDEHKHRNDVSWYIAKRPGTRQKLGKV</sequence>
<dbReference type="NCBIfam" id="NF033581">
    <property type="entry name" value="transpos_IS5_4"/>
    <property type="match status" value="1"/>
</dbReference>
<dbReference type="Proteomes" id="UP000502259">
    <property type="component" value="Chromosome"/>
</dbReference>
<keyword evidence="5" id="KW-0233">DNA recombination</keyword>
<feature type="domain" description="Transposase InsH N-terminal" evidence="8">
    <location>
        <begin position="1"/>
        <end position="44"/>
    </location>
</feature>
<protein>
    <recommendedName>
        <fullName evidence="11">Transposase IS4-like domain-containing protein</fullName>
    </recommendedName>
</protein>
<feature type="region of interest" description="Disordered" evidence="6">
    <location>
        <begin position="82"/>
        <end position="103"/>
    </location>
</feature>
<accession>A0A6F8U0K4</accession>
<evidence type="ECO:0000256" key="3">
    <source>
        <dbReference type="ARBA" id="ARBA00022578"/>
    </source>
</evidence>